<name>A0ACC0Y8G9_9ROSI</name>
<evidence type="ECO:0000313" key="1">
    <source>
        <dbReference type="EMBL" id="KAJ0031606.1"/>
    </source>
</evidence>
<evidence type="ECO:0000313" key="2">
    <source>
        <dbReference type="Proteomes" id="UP001163603"/>
    </source>
</evidence>
<gene>
    <name evidence="1" type="ORF">Pint_13397</name>
</gene>
<dbReference type="EMBL" id="CM047743">
    <property type="protein sequence ID" value="KAJ0031606.1"/>
    <property type="molecule type" value="Genomic_DNA"/>
</dbReference>
<comment type="caution">
    <text evidence="1">The sequence shown here is derived from an EMBL/GenBank/DDBJ whole genome shotgun (WGS) entry which is preliminary data.</text>
</comment>
<proteinExistence type="predicted"/>
<keyword evidence="2" id="KW-1185">Reference proteome</keyword>
<sequence>MTDPSLLTSITSWFTPTTLFLFVNLVIGTIAVTSRFNSFKKPQSNQQHQLGPYDSPPLARAPSLIERVKSINFSLYKFPNPEEEQPSFVQPTSEHLYNSYPVDPNPPQLARAPSLLERVKSNLFSYKFPNPEEEQPPFVQPTEPLNDTYLVDPNPPGITRAPSLLERVKSIKFPSVYGSQQSYPETETKVIHNSETEVPSDPDYKPKRSKSETKKSKQRSVQEKNMKKSVGEKLMKVETENDETETLEQRRPQTARLDRTETIGDDDQGVDAKADDFINNFRRQLKLQRLDSLLRYKEMFKGN</sequence>
<reference evidence="2" key="1">
    <citation type="journal article" date="2023" name="G3 (Bethesda)">
        <title>Genome assembly and association tests identify interacting loci associated with vigor, precocity, and sex in interspecific pistachio rootstocks.</title>
        <authorList>
            <person name="Palmer W."/>
            <person name="Jacygrad E."/>
            <person name="Sagayaradj S."/>
            <person name="Cavanaugh K."/>
            <person name="Han R."/>
            <person name="Bertier L."/>
            <person name="Beede B."/>
            <person name="Kafkas S."/>
            <person name="Golino D."/>
            <person name="Preece J."/>
            <person name="Michelmore R."/>
        </authorList>
    </citation>
    <scope>NUCLEOTIDE SEQUENCE [LARGE SCALE GENOMIC DNA]</scope>
</reference>
<dbReference type="Proteomes" id="UP001163603">
    <property type="component" value="Chromosome 8"/>
</dbReference>
<organism evidence="1 2">
    <name type="scientific">Pistacia integerrima</name>
    <dbReference type="NCBI Taxonomy" id="434235"/>
    <lineage>
        <taxon>Eukaryota</taxon>
        <taxon>Viridiplantae</taxon>
        <taxon>Streptophyta</taxon>
        <taxon>Embryophyta</taxon>
        <taxon>Tracheophyta</taxon>
        <taxon>Spermatophyta</taxon>
        <taxon>Magnoliopsida</taxon>
        <taxon>eudicotyledons</taxon>
        <taxon>Gunneridae</taxon>
        <taxon>Pentapetalae</taxon>
        <taxon>rosids</taxon>
        <taxon>malvids</taxon>
        <taxon>Sapindales</taxon>
        <taxon>Anacardiaceae</taxon>
        <taxon>Pistacia</taxon>
    </lineage>
</organism>
<protein>
    <submittedName>
        <fullName evidence="1">Uncharacterized protein</fullName>
    </submittedName>
</protein>
<accession>A0ACC0Y8G9</accession>